<sequence>MHCLGPCVCPLPYALITLPLCAVVKEIQDRKEFLAAMEALGQGKQYRGMILAEISQKLQEMEEIDRSRSEKLRKALATT</sequence>
<proteinExistence type="predicted"/>
<dbReference type="Pfam" id="PF05250">
    <property type="entry name" value="UPF0193"/>
    <property type="match status" value="1"/>
</dbReference>
<name>G3I506_CRIGR</name>
<gene>
    <name evidence="1" type="ORF">I79_018547</name>
</gene>
<dbReference type="PANTHER" id="PTHR28348:SF1">
    <property type="entry name" value="UPF0193 PROTEIN EVG1"/>
    <property type="match status" value="1"/>
</dbReference>
<accession>G3I506</accession>
<dbReference type="Proteomes" id="UP000001075">
    <property type="component" value="Unassembled WGS sequence"/>
</dbReference>
<dbReference type="PANTHER" id="PTHR28348">
    <property type="entry name" value="UPF0193 PROTEIN EVG1"/>
    <property type="match status" value="1"/>
</dbReference>
<protein>
    <submittedName>
        <fullName evidence="1">UPF0193 protein EVG1-like</fullName>
    </submittedName>
</protein>
<dbReference type="EMBL" id="JH001276">
    <property type="protein sequence ID" value="EGV94331.1"/>
    <property type="molecule type" value="Genomic_DNA"/>
</dbReference>
<dbReference type="InterPro" id="IPR007914">
    <property type="entry name" value="UPF0193"/>
</dbReference>
<evidence type="ECO:0000313" key="1">
    <source>
        <dbReference type="EMBL" id="EGV94331.1"/>
    </source>
</evidence>
<organism evidence="1 2">
    <name type="scientific">Cricetulus griseus</name>
    <name type="common">Chinese hamster</name>
    <name type="synonym">Cricetulus barabensis griseus</name>
    <dbReference type="NCBI Taxonomy" id="10029"/>
    <lineage>
        <taxon>Eukaryota</taxon>
        <taxon>Metazoa</taxon>
        <taxon>Chordata</taxon>
        <taxon>Craniata</taxon>
        <taxon>Vertebrata</taxon>
        <taxon>Euteleostomi</taxon>
        <taxon>Mammalia</taxon>
        <taxon>Eutheria</taxon>
        <taxon>Euarchontoglires</taxon>
        <taxon>Glires</taxon>
        <taxon>Rodentia</taxon>
        <taxon>Myomorpha</taxon>
        <taxon>Muroidea</taxon>
        <taxon>Cricetidae</taxon>
        <taxon>Cricetinae</taxon>
        <taxon>Cricetulus</taxon>
    </lineage>
</organism>
<dbReference type="InParanoid" id="G3I506"/>
<dbReference type="AlphaFoldDB" id="G3I506"/>
<evidence type="ECO:0000313" key="2">
    <source>
        <dbReference type="Proteomes" id="UP000001075"/>
    </source>
</evidence>
<reference evidence="2" key="1">
    <citation type="journal article" date="2011" name="Nat. Biotechnol.">
        <title>The genomic sequence of the Chinese hamster ovary (CHO)-K1 cell line.</title>
        <authorList>
            <person name="Xu X."/>
            <person name="Nagarajan H."/>
            <person name="Lewis N.E."/>
            <person name="Pan S."/>
            <person name="Cai Z."/>
            <person name="Liu X."/>
            <person name="Chen W."/>
            <person name="Xie M."/>
            <person name="Wang W."/>
            <person name="Hammond S."/>
            <person name="Andersen M.R."/>
            <person name="Neff N."/>
            <person name="Passarelli B."/>
            <person name="Koh W."/>
            <person name="Fan H.C."/>
            <person name="Wang J."/>
            <person name="Gui Y."/>
            <person name="Lee K.H."/>
            <person name="Betenbaugh M.J."/>
            <person name="Quake S.R."/>
            <person name="Famili I."/>
            <person name="Palsson B.O."/>
            <person name="Wang J."/>
        </authorList>
    </citation>
    <scope>NUCLEOTIDE SEQUENCE [LARGE SCALE GENOMIC DNA]</scope>
    <source>
        <strain evidence="2">CHO K1 cell line</strain>
    </source>
</reference>